<proteinExistence type="predicted"/>
<dbReference type="SUPFAM" id="SSF56601">
    <property type="entry name" value="beta-lactamase/transpeptidase-like"/>
    <property type="match status" value="1"/>
</dbReference>
<evidence type="ECO:0000313" key="2">
    <source>
        <dbReference type="EMBL" id="ERI11379.1"/>
    </source>
</evidence>
<dbReference type="PANTHER" id="PTHR35333:SF3">
    <property type="entry name" value="BETA-LACTAMASE-TYPE TRANSPEPTIDASE FOLD CONTAINING PROTEIN"/>
    <property type="match status" value="1"/>
</dbReference>
<keyword evidence="3" id="KW-1185">Reference proteome</keyword>
<dbReference type="Gene3D" id="3.40.710.10">
    <property type="entry name" value="DD-peptidase/beta-lactamase superfamily"/>
    <property type="match status" value="1"/>
</dbReference>
<dbReference type="InterPro" id="IPR045155">
    <property type="entry name" value="Beta-lactam_cat"/>
</dbReference>
<dbReference type="GO" id="GO:0030655">
    <property type="term" value="P:beta-lactam antibiotic catabolic process"/>
    <property type="evidence" value="ECO:0007669"/>
    <property type="project" value="InterPro"/>
</dbReference>
<dbReference type="PATRIC" id="fig|649747.3.peg.466"/>
<dbReference type="eggNOG" id="COG2367">
    <property type="taxonomic scope" value="Bacteria"/>
</dbReference>
<dbReference type="Proteomes" id="UP000016511">
    <property type="component" value="Unassembled WGS sequence"/>
</dbReference>
<gene>
    <name evidence="2" type="ORF">HMPREF0083_00523</name>
</gene>
<name>U1WRZ8_ANEAE</name>
<reference evidence="2 3" key="1">
    <citation type="submission" date="2013-08" db="EMBL/GenBank/DDBJ databases">
        <authorList>
            <person name="Weinstock G."/>
            <person name="Sodergren E."/>
            <person name="Wylie T."/>
            <person name="Fulton L."/>
            <person name="Fulton R."/>
            <person name="Fronick C."/>
            <person name="O'Laughlin M."/>
            <person name="Godfrey J."/>
            <person name="Miner T."/>
            <person name="Herter B."/>
            <person name="Appelbaum E."/>
            <person name="Cordes M."/>
            <person name="Lek S."/>
            <person name="Wollam A."/>
            <person name="Pepin K.H."/>
            <person name="Palsikar V.B."/>
            <person name="Mitreva M."/>
            <person name="Wilson R.K."/>
        </authorList>
    </citation>
    <scope>NUCLEOTIDE SEQUENCE [LARGE SCALE GENOMIC DNA]</scope>
    <source>
        <strain evidence="2 3">ATCC 12856</strain>
    </source>
</reference>
<organism evidence="2 3">
    <name type="scientific">Aneurinibacillus aneurinilyticus ATCC 12856</name>
    <dbReference type="NCBI Taxonomy" id="649747"/>
    <lineage>
        <taxon>Bacteria</taxon>
        <taxon>Bacillati</taxon>
        <taxon>Bacillota</taxon>
        <taxon>Bacilli</taxon>
        <taxon>Bacillales</taxon>
        <taxon>Paenibacillaceae</taxon>
        <taxon>Aneurinibacillus group</taxon>
        <taxon>Aneurinibacillus</taxon>
    </lineage>
</organism>
<dbReference type="InterPro" id="IPR000871">
    <property type="entry name" value="Beta-lactam_class-A"/>
</dbReference>
<dbReference type="HOGENOM" id="CLU_031960_9_2_9"/>
<protein>
    <recommendedName>
        <fullName evidence="1">Beta-lactamase class A catalytic domain-containing protein</fullName>
    </recommendedName>
</protein>
<comment type="caution">
    <text evidence="2">The sequence shown here is derived from an EMBL/GenBank/DDBJ whole genome shotgun (WGS) entry which is preliminary data.</text>
</comment>
<dbReference type="GO" id="GO:0008800">
    <property type="term" value="F:beta-lactamase activity"/>
    <property type="evidence" value="ECO:0007669"/>
    <property type="project" value="InterPro"/>
</dbReference>
<evidence type="ECO:0000259" key="1">
    <source>
        <dbReference type="Pfam" id="PF13354"/>
    </source>
</evidence>
<dbReference type="InterPro" id="IPR012338">
    <property type="entry name" value="Beta-lactam/transpept-like"/>
</dbReference>
<dbReference type="EMBL" id="AWSJ01000040">
    <property type="protein sequence ID" value="ERI11379.1"/>
    <property type="molecule type" value="Genomic_DNA"/>
</dbReference>
<dbReference type="GO" id="GO:0046677">
    <property type="term" value="P:response to antibiotic"/>
    <property type="evidence" value="ECO:0007669"/>
    <property type="project" value="InterPro"/>
</dbReference>
<dbReference type="Pfam" id="PF13354">
    <property type="entry name" value="Beta-lactamase2"/>
    <property type="match status" value="1"/>
</dbReference>
<sequence length="269" mass="29597">MKRGFDMDWQKLREDVERAVSKVDGKVSVAIEADKEHISINANDPLPSASLIKVPIMIEAYRQAQEGKLSLVSEYSLLPEDRVGGMGVVSHLSPELRLTLKDLISLMIIISDNTATNMVIRKVGINTVNRLAADLNCGQTVLARMMMDHEAVKLGKDNITSANDIVRFLKEIVEGRMLNEENKKAAYDTLLNQQFNTKLPALITGGFSLNATLAHKTGELPGTEHDAGVFYINGKHTYVAVLTTELSDNASGQRMIAQVGKLVFDYLNA</sequence>
<feature type="domain" description="Beta-lactamase class A catalytic" evidence="1">
    <location>
        <begin position="33"/>
        <end position="243"/>
    </location>
</feature>
<dbReference type="STRING" id="649747.HMPREF0083_00523"/>
<accession>U1WRZ8</accession>
<dbReference type="AlphaFoldDB" id="U1WRZ8"/>
<dbReference type="PANTHER" id="PTHR35333">
    <property type="entry name" value="BETA-LACTAMASE"/>
    <property type="match status" value="1"/>
</dbReference>
<evidence type="ECO:0000313" key="3">
    <source>
        <dbReference type="Proteomes" id="UP000016511"/>
    </source>
</evidence>